<dbReference type="FunFam" id="1.10.10.10:FF:000186">
    <property type="entry name" value="AsnC family transcriptional regulator"/>
    <property type="match status" value="1"/>
</dbReference>
<dbReference type="CDD" id="cd00090">
    <property type="entry name" value="HTH_ARSR"/>
    <property type="match status" value="1"/>
</dbReference>
<dbReference type="Gene3D" id="3.30.70.920">
    <property type="match status" value="1"/>
</dbReference>
<keyword evidence="2" id="KW-0238">DNA-binding</keyword>
<keyword evidence="3" id="KW-0804">Transcription</keyword>
<comment type="caution">
    <text evidence="5">The sequence shown here is derived from an EMBL/GenBank/DDBJ whole genome shotgun (WGS) entry which is preliminary data.</text>
</comment>
<dbReference type="PROSITE" id="PS50956">
    <property type="entry name" value="HTH_ASNC_2"/>
    <property type="match status" value="1"/>
</dbReference>
<dbReference type="GO" id="GO:0006355">
    <property type="term" value="P:regulation of DNA-templated transcription"/>
    <property type="evidence" value="ECO:0007669"/>
    <property type="project" value="UniProtKB-ARBA"/>
</dbReference>
<dbReference type="PANTHER" id="PTHR30154">
    <property type="entry name" value="LEUCINE-RESPONSIVE REGULATORY PROTEIN"/>
    <property type="match status" value="1"/>
</dbReference>
<dbReference type="Gene3D" id="1.10.10.10">
    <property type="entry name" value="Winged helix-like DNA-binding domain superfamily/Winged helix DNA-binding domain"/>
    <property type="match status" value="1"/>
</dbReference>
<accession>A0A164B1P1</accession>
<evidence type="ECO:0000256" key="3">
    <source>
        <dbReference type="ARBA" id="ARBA00023163"/>
    </source>
</evidence>
<dbReference type="InterPro" id="IPR000485">
    <property type="entry name" value="AsnC-type_HTH_dom"/>
</dbReference>
<dbReference type="AlphaFoldDB" id="A0A164B1P1"/>
<dbReference type="EMBL" id="LVYV01000001">
    <property type="protein sequence ID" value="KZD25630.1"/>
    <property type="molecule type" value="Genomic_DNA"/>
</dbReference>
<dbReference type="InterPro" id="IPR036388">
    <property type="entry name" value="WH-like_DNA-bd_sf"/>
</dbReference>
<dbReference type="Pfam" id="PF13412">
    <property type="entry name" value="HTH_24"/>
    <property type="match status" value="1"/>
</dbReference>
<dbReference type="InterPro" id="IPR019888">
    <property type="entry name" value="Tscrpt_reg_AsnC-like"/>
</dbReference>
<name>A0A164B1P1_9BRAD</name>
<sequence length="168" mass="18609">MAKIDLDDIDRRIITALQADGRLSNIELADRVGLSPSPCLRRVKNLERTGYIDGYRAALRRERVGLGFTAFVGVKIDGHANKRAIAFEKAVVEMPEVVACHLVSGESDYFLEVVVPELADYQRFLVGKLLNLPIVREVRSNIAIQTLKAGAPLPLEHLKPVAPEIRAK</sequence>
<dbReference type="PROSITE" id="PS00519">
    <property type="entry name" value="HTH_ASNC_1"/>
    <property type="match status" value="1"/>
</dbReference>
<evidence type="ECO:0000256" key="1">
    <source>
        <dbReference type="ARBA" id="ARBA00023015"/>
    </source>
</evidence>
<dbReference type="STRING" id="943830.A4A58_04305"/>
<protein>
    <submittedName>
        <fullName evidence="5">AsnC family transcriptional regulator</fullName>
    </submittedName>
</protein>
<gene>
    <name evidence="5" type="ORF">A4A58_04305</name>
</gene>
<dbReference type="SUPFAM" id="SSF46785">
    <property type="entry name" value="Winged helix' DNA-binding domain"/>
    <property type="match status" value="1"/>
</dbReference>
<dbReference type="Pfam" id="PF01037">
    <property type="entry name" value="AsnC_trans_reg"/>
    <property type="match status" value="1"/>
</dbReference>
<dbReference type="InterPro" id="IPR019887">
    <property type="entry name" value="Tscrpt_reg_AsnC/Lrp_C"/>
</dbReference>
<dbReference type="InterPro" id="IPR036390">
    <property type="entry name" value="WH_DNA-bd_sf"/>
</dbReference>
<keyword evidence="6" id="KW-1185">Reference proteome</keyword>
<reference evidence="5 6" key="1">
    <citation type="submission" date="2016-03" db="EMBL/GenBank/DDBJ databases">
        <title>Microsymbionts genomes from the relict species Vavilovia formosa (Stev.) Fed.</title>
        <authorList>
            <person name="Kopat V."/>
            <person name="Chirak E."/>
            <person name="Kimeklis A."/>
            <person name="Andronov E."/>
        </authorList>
    </citation>
    <scope>NUCLEOTIDE SEQUENCE [LARGE SCALE GENOMIC DNA]</scope>
    <source>
        <strain evidence="5 6">Vaf07</strain>
    </source>
</reference>
<evidence type="ECO:0000259" key="4">
    <source>
        <dbReference type="PROSITE" id="PS50956"/>
    </source>
</evidence>
<evidence type="ECO:0000313" key="5">
    <source>
        <dbReference type="EMBL" id="KZD25630.1"/>
    </source>
</evidence>
<dbReference type="InterPro" id="IPR019885">
    <property type="entry name" value="Tscrpt_reg_HTH_AsnC-type_CS"/>
</dbReference>
<dbReference type="OrthoDB" id="7847328at2"/>
<dbReference type="SUPFAM" id="SSF54909">
    <property type="entry name" value="Dimeric alpha+beta barrel"/>
    <property type="match status" value="1"/>
</dbReference>
<dbReference type="PANTHER" id="PTHR30154:SF34">
    <property type="entry name" value="TRANSCRIPTIONAL REGULATOR AZLB"/>
    <property type="match status" value="1"/>
</dbReference>
<dbReference type="Proteomes" id="UP000076574">
    <property type="component" value="Unassembled WGS sequence"/>
</dbReference>
<proteinExistence type="predicted"/>
<evidence type="ECO:0000313" key="6">
    <source>
        <dbReference type="Proteomes" id="UP000076574"/>
    </source>
</evidence>
<dbReference type="PRINTS" id="PR00033">
    <property type="entry name" value="HTHASNC"/>
</dbReference>
<dbReference type="GO" id="GO:0005829">
    <property type="term" value="C:cytosol"/>
    <property type="evidence" value="ECO:0007669"/>
    <property type="project" value="TreeGrafter"/>
</dbReference>
<evidence type="ECO:0000256" key="2">
    <source>
        <dbReference type="ARBA" id="ARBA00023125"/>
    </source>
</evidence>
<feature type="domain" description="HTH asnC-type" evidence="4">
    <location>
        <begin position="6"/>
        <end position="67"/>
    </location>
</feature>
<dbReference type="InterPro" id="IPR011008">
    <property type="entry name" value="Dimeric_a/b-barrel"/>
</dbReference>
<dbReference type="SMART" id="SM00344">
    <property type="entry name" value="HTH_ASNC"/>
    <property type="match status" value="1"/>
</dbReference>
<dbReference type="GO" id="GO:0043565">
    <property type="term" value="F:sequence-specific DNA binding"/>
    <property type="evidence" value="ECO:0007669"/>
    <property type="project" value="InterPro"/>
</dbReference>
<dbReference type="GO" id="GO:0043200">
    <property type="term" value="P:response to amino acid"/>
    <property type="evidence" value="ECO:0007669"/>
    <property type="project" value="TreeGrafter"/>
</dbReference>
<keyword evidence="1" id="KW-0805">Transcription regulation</keyword>
<organism evidence="5 6">
    <name type="scientific">Tardiphaga robiniae</name>
    <dbReference type="NCBI Taxonomy" id="943830"/>
    <lineage>
        <taxon>Bacteria</taxon>
        <taxon>Pseudomonadati</taxon>
        <taxon>Pseudomonadota</taxon>
        <taxon>Alphaproteobacteria</taxon>
        <taxon>Hyphomicrobiales</taxon>
        <taxon>Nitrobacteraceae</taxon>
        <taxon>Tardiphaga</taxon>
    </lineage>
</organism>
<dbReference type="InterPro" id="IPR011991">
    <property type="entry name" value="ArsR-like_HTH"/>
</dbReference>